<protein>
    <submittedName>
        <fullName evidence="1">Plasmid mobilization relaxosome protein MobC</fullName>
    </submittedName>
</protein>
<evidence type="ECO:0000313" key="2">
    <source>
        <dbReference type="Proteomes" id="UP000677244"/>
    </source>
</evidence>
<name>A0ABS3YZ80_9BACT</name>
<gene>
    <name evidence="1" type="primary">mobC</name>
    <name evidence="1" type="ORF">J7I42_23300</name>
</gene>
<accession>A0ABS3YZ80</accession>
<dbReference type="InterPro" id="IPR013321">
    <property type="entry name" value="Arc_rbn_hlx_hlx"/>
</dbReference>
<keyword evidence="2" id="KW-1185">Reference proteome</keyword>
<proteinExistence type="predicted"/>
<evidence type="ECO:0000313" key="1">
    <source>
        <dbReference type="EMBL" id="MBO9203236.1"/>
    </source>
</evidence>
<organism evidence="1 2">
    <name type="scientific">Niastella soli</name>
    <dbReference type="NCBI Taxonomy" id="2821487"/>
    <lineage>
        <taxon>Bacteria</taxon>
        <taxon>Pseudomonadati</taxon>
        <taxon>Bacteroidota</taxon>
        <taxon>Chitinophagia</taxon>
        <taxon>Chitinophagales</taxon>
        <taxon>Chitinophagaceae</taxon>
        <taxon>Niastella</taxon>
    </lineage>
</organism>
<reference evidence="1 2" key="1">
    <citation type="submission" date="2021-03" db="EMBL/GenBank/DDBJ databases">
        <title>Assistant Professor.</title>
        <authorList>
            <person name="Huq M.A."/>
        </authorList>
    </citation>
    <scope>NUCLEOTIDE SEQUENCE [LARGE SCALE GENOMIC DNA]</scope>
    <source>
        <strain evidence="1 2">MAH-29</strain>
    </source>
</reference>
<dbReference type="Proteomes" id="UP000677244">
    <property type="component" value="Unassembled WGS sequence"/>
</dbReference>
<dbReference type="Gene3D" id="1.10.1220.10">
    <property type="entry name" value="Met repressor-like"/>
    <property type="match status" value="1"/>
</dbReference>
<comment type="caution">
    <text evidence="1">The sequence shown here is derived from an EMBL/GenBank/DDBJ whole genome shotgun (WGS) entry which is preliminary data.</text>
</comment>
<sequence length="117" mass="13506">MKQEERKNRSAGRPAKIVKKDINASVRFTSTEHNIVKEKAKDCGLSVSNYIRKAAIYNTVIPRLTEEERQFARQLVGMANNLNQLVKVCHQEGLLQTMAYFGNYRQRLDEVLKKLKP</sequence>
<dbReference type="InterPro" id="IPR053842">
    <property type="entry name" value="NikA-like"/>
</dbReference>
<dbReference type="EMBL" id="JAGHKO010000005">
    <property type="protein sequence ID" value="MBO9203236.1"/>
    <property type="molecule type" value="Genomic_DNA"/>
</dbReference>
<dbReference type="RefSeq" id="WP_209141287.1">
    <property type="nucleotide sequence ID" value="NZ_JAGHKO010000005.1"/>
</dbReference>
<dbReference type="Pfam" id="PF21983">
    <property type="entry name" value="NikA-like"/>
    <property type="match status" value="1"/>
</dbReference>